<organism evidence="3 4">
    <name type="scientific">Mucilaginibacter ginsenosidivorax</name>
    <dbReference type="NCBI Taxonomy" id="862126"/>
    <lineage>
        <taxon>Bacteria</taxon>
        <taxon>Pseudomonadati</taxon>
        <taxon>Bacteroidota</taxon>
        <taxon>Sphingobacteriia</taxon>
        <taxon>Sphingobacteriales</taxon>
        <taxon>Sphingobacteriaceae</taxon>
        <taxon>Mucilaginibacter</taxon>
    </lineage>
</organism>
<dbReference type="OrthoDB" id="798292at2"/>
<feature type="transmembrane region" description="Helical" evidence="2">
    <location>
        <begin position="41"/>
        <end position="74"/>
    </location>
</feature>
<evidence type="ECO:0000313" key="3">
    <source>
        <dbReference type="EMBL" id="QEC79760.1"/>
    </source>
</evidence>
<keyword evidence="4" id="KW-1185">Reference proteome</keyword>
<proteinExistence type="predicted"/>
<dbReference type="Proteomes" id="UP000321362">
    <property type="component" value="Chromosome"/>
</dbReference>
<keyword evidence="2" id="KW-1133">Transmembrane helix</keyword>
<keyword evidence="2" id="KW-0812">Transmembrane</keyword>
<dbReference type="RefSeq" id="WP_147059663.1">
    <property type="nucleotide sequence ID" value="NZ_CP042437.1"/>
</dbReference>
<feature type="compositionally biased region" description="Polar residues" evidence="1">
    <location>
        <begin position="7"/>
        <end position="18"/>
    </location>
</feature>
<dbReference type="EMBL" id="CP042437">
    <property type="protein sequence ID" value="QEC79760.1"/>
    <property type="molecule type" value="Genomic_DNA"/>
</dbReference>
<sequence length="104" mass="11134">MMEDNDLNNPSRSGNFNGNEIPGPNKQGEGMKIVGYNILTLAIYSIPCFTVSGGALIDAFLLLIHVVVCICAALGKRSWFWLLAGLLVLIIGFSTCVTVGFKGL</sequence>
<name>A0A5B8W6Y1_9SPHI</name>
<evidence type="ECO:0000313" key="4">
    <source>
        <dbReference type="Proteomes" id="UP000321362"/>
    </source>
</evidence>
<gene>
    <name evidence="3" type="ORF">FSB76_28795</name>
</gene>
<dbReference type="AlphaFoldDB" id="A0A5B8W6Y1"/>
<evidence type="ECO:0000256" key="1">
    <source>
        <dbReference type="SAM" id="MobiDB-lite"/>
    </source>
</evidence>
<keyword evidence="2" id="KW-0472">Membrane</keyword>
<feature type="region of interest" description="Disordered" evidence="1">
    <location>
        <begin position="1"/>
        <end position="27"/>
    </location>
</feature>
<feature type="transmembrane region" description="Helical" evidence="2">
    <location>
        <begin position="81"/>
        <end position="101"/>
    </location>
</feature>
<accession>A0A5B8W6Y1</accession>
<reference evidence="3 4" key="1">
    <citation type="journal article" date="2013" name="J. Microbiol.">
        <title>Mucilaginibacter ginsenosidivorax sp. nov., with ginsenoside converting activity isolated from sediment.</title>
        <authorList>
            <person name="Kim J.K."/>
            <person name="Choi T.E."/>
            <person name="Liu Q.M."/>
            <person name="Park H.Y."/>
            <person name="Yi T.H."/>
            <person name="Yoon M.H."/>
            <person name="Kim S.C."/>
            <person name="Im W.T."/>
        </authorList>
    </citation>
    <scope>NUCLEOTIDE SEQUENCE [LARGE SCALE GENOMIC DNA]</scope>
    <source>
        <strain evidence="3 4">KHI28</strain>
    </source>
</reference>
<evidence type="ECO:0000256" key="2">
    <source>
        <dbReference type="SAM" id="Phobius"/>
    </source>
</evidence>
<dbReference type="KEGG" id="mgk:FSB76_28795"/>
<protein>
    <submittedName>
        <fullName evidence="3">Uncharacterized protein</fullName>
    </submittedName>
</protein>